<keyword evidence="1" id="KW-0175">Coiled coil</keyword>
<evidence type="ECO:0000256" key="2">
    <source>
        <dbReference type="SAM" id="MobiDB-lite"/>
    </source>
</evidence>
<feature type="compositionally biased region" description="Acidic residues" evidence="2">
    <location>
        <begin position="89"/>
        <end position="115"/>
    </location>
</feature>
<evidence type="ECO:0000313" key="3">
    <source>
        <dbReference type="EMBL" id="CAG5112794.1"/>
    </source>
</evidence>
<evidence type="ECO:0000313" key="4">
    <source>
        <dbReference type="Proteomes" id="UP001158576"/>
    </source>
</evidence>
<feature type="region of interest" description="Disordered" evidence="2">
    <location>
        <begin position="87"/>
        <end position="115"/>
    </location>
</feature>
<organism evidence="3 4">
    <name type="scientific">Oikopleura dioica</name>
    <name type="common">Tunicate</name>
    <dbReference type="NCBI Taxonomy" id="34765"/>
    <lineage>
        <taxon>Eukaryota</taxon>
        <taxon>Metazoa</taxon>
        <taxon>Chordata</taxon>
        <taxon>Tunicata</taxon>
        <taxon>Appendicularia</taxon>
        <taxon>Copelata</taxon>
        <taxon>Oikopleuridae</taxon>
        <taxon>Oikopleura</taxon>
    </lineage>
</organism>
<gene>
    <name evidence="3" type="ORF">OKIOD_LOCUS15735</name>
</gene>
<keyword evidence="4" id="KW-1185">Reference proteome</keyword>
<proteinExistence type="predicted"/>
<feature type="coiled-coil region" evidence="1">
    <location>
        <begin position="20"/>
        <end position="79"/>
    </location>
</feature>
<evidence type="ECO:0000256" key="1">
    <source>
        <dbReference type="SAM" id="Coils"/>
    </source>
</evidence>
<dbReference type="Proteomes" id="UP001158576">
    <property type="component" value="Chromosome 2"/>
</dbReference>
<name>A0ABN7T5P0_OIKDI</name>
<protein>
    <submittedName>
        <fullName evidence="3">Oidioi.mRNA.OKI2018_I69.chr2.g6970.t1.cds</fullName>
    </submittedName>
</protein>
<accession>A0ABN7T5P0</accession>
<reference evidence="3 4" key="1">
    <citation type="submission" date="2021-04" db="EMBL/GenBank/DDBJ databases">
        <authorList>
            <person name="Bliznina A."/>
        </authorList>
    </citation>
    <scope>NUCLEOTIDE SEQUENCE [LARGE SCALE GENOMIC DNA]</scope>
</reference>
<sequence>MEIDALMREREDRLGLRDLAHEKENERGDEINALEQERQELELRLFEIDERVIEAQQERERYQALAQLAQNDADRLEDEIIVRINAMENEGENNDEGFEEADEDLDDLSDDENAD</sequence>
<dbReference type="EMBL" id="OU015567">
    <property type="protein sequence ID" value="CAG5112794.1"/>
    <property type="molecule type" value="Genomic_DNA"/>
</dbReference>